<evidence type="ECO:0000313" key="2">
    <source>
        <dbReference type="EMBL" id="MEM5948502.1"/>
    </source>
</evidence>
<dbReference type="EMBL" id="JBCHKQ010000003">
    <property type="protein sequence ID" value="MEM5948502.1"/>
    <property type="molecule type" value="Genomic_DNA"/>
</dbReference>
<dbReference type="Proteomes" id="UP001466331">
    <property type="component" value="Unassembled WGS sequence"/>
</dbReference>
<feature type="signal peptide" evidence="1">
    <location>
        <begin position="1"/>
        <end position="22"/>
    </location>
</feature>
<evidence type="ECO:0000313" key="3">
    <source>
        <dbReference type="Proteomes" id="UP001466331"/>
    </source>
</evidence>
<sequence length="401" mass="45067">MKKFGILMSVLFLVLGALSVFSQETASESQELTFYRQNFEKATLPTKVQIITNALELDRNDFGPLYGDALTYVYNHQEDLLTDGQLNRLAILAIDGAKKTAYAPSARIIWELFLLVDKTEFRLSAADALSAVLKEKDPVLESVHAWLDEQNTGKYASDVERNRQEIEAVVIMLGKVGDPDSFKPLLDTLLAQYSLSTNDLVIKAMFSLNTDVVEQIGLAIEKERLETKKLIYKFFIESDVLSTEQKTQVAVKSLDVAVKNTRTNPADVKKISMWRYEIASFLVQNPPSFDYAKTAVDHFNLTVLEYDRGIATRNSLAEAIAILGSSDSDLAADRLIKYLDLINTYTERSVHYDTQLTLATIDALKRLGRKKAYNSLLYVTFLNYPANIRNAARDAMSALKE</sequence>
<reference evidence="2 3" key="1">
    <citation type="submission" date="2024-03" db="EMBL/GenBank/DDBJ databases">
        <title>Ignisphaera cupida sp. nov., a hyperthermophilic hydrolytic archaeon from a hot spring of Kamchatka, and proposal of Ignisphaeraceae fam. nov.</title>
        <authorList>
            <person name="Podosokorskaya O.A."/>
            <person name="Elcheninov A.G."/>
            <person name="Maltseva A.I."/>
            <person name="Zayulina K.S."/>
            <person name="Novikov A."/>
            <person name="Merkel A.Y."/>
        </authorList>
    </citation>
    <scope>NUCLEOTIDE SEQUENCE [LARGE SCALE GENOMIC DNA]</scope>
    <source>
        <strain evidence="2 3">38H-sp</strain>
    </source>
</reference>
<keyword evidence="3" id="KW-1185">Reference proteome</keyword>
<organism evidence="2 3">
    <name type="scientific">Rarispira pelagica</name>
    <dbReference type="NCBI Taxonomy" id="3141764"/>
    <lineage>
        <taxon>Bacteria</taxon>
        <taxon>Pseudomonadati</taxon>
        <taxon>Spirochaetota</taxon>
        <taxon>Spirochaetia</taxon>
        <taxon>Winmispirales</taxon>
        <taxon>Winmispiraceae</taxon>
        <taxon>Rarispira</taxon>
    </lineage>
</organism>
<proteinExistence type="predicted"/>
<protein>
    <recommendedName>
        <fullName evidence="4">HEAT repeat domain-containing protein</fullName>
    </recommendedName>
</protein>
<name>A0ABU9UCV3_9SPIR</name>
<keyword evidence="1" id="KW-0732">Signal</keyword>
<evidence type="ECO:0000256" key="1">
    <source>
        <dbReference type="SAM" id="SignalP"/>
    </source>
</evidence>
<evidence type="ECO:0008006" key="4">
    <source>
        <dbReference type="Google" id="ProtNLM"/>
    </source>
</evidence>
<feature type="chain" id="PRO_5047142762" description="HEAT repeat domain-containing protein" evidence="1">
    <location>
        <begin position="23"/>
        <end position="401"/>
    </location>
</feature>
<accession>A0ABU9UCV3</accession>
<comment type="caution">
    <text evidence="2">The sequence shown here is derived from an EMBL/GenBank/DDBJ whole genome shotgun (WGS) entry which is preliminary data.</text>
</comment>
<dbReference type="RefSeq" id="WP_420069945.1">
    <property type="nucleotide sequence ID" value="NZ_JBCHKQ010000003.1"/>
</dbReference>
<gene>
    <name evidence="2" type="ORF">WKV44_08080</name>
</gene>